<dbReference type="Proteomes" id="UP001157502">
    <property type="component" value="Chromosome 35"/>
</dbReference>
<protein>
    <submittedName>
        <fullName evidence="1">Uncharacterized protein</fullName>
    </submittedName>
</protein>
<evidence type="ECO:0000313" key="2">
    <source>
        <dbReference type="Proteomes" id="UP001157502"/>
    </source>
</evidence>
<comment type="caution">
    <text evidence="1">The sequence shown here is derived from an EMBL/GenBank/DDBJ whole genome shotgun (WGS) entry which is preliminary data.</text>
</comment>
<evidence type="ECO:0000313" key="1">
    <source>
        <dbReference type="EMBL" id="KAJ7986008.1"/>
    </source>
</evidence>
<accession>A0ACC2F3R9</accession>
<reference evidence="1" key="1">
    <citation type="submission" date="2021-05" db="EMBL/GenBank/DDBJ databases">
        <authorList>
            <person name="Pan Q."/>
            <person name="Jouanno E."/>
            <person name="Zahm M."/>
            <person name="Klopp C."/>
            <person name="Cabau C."/>
            <person name="Louis A."/>
            <person name="Berthelot C."/>
            <person name="Parey E."/>
            <person name="Roest Crollius H."/>
            <person name="Montfort J."/>
            <person name="Robinson-Rechavi M."/>
            <person name="Bouchez O."/>
            <person name="Lampietro C."/>
            <person name="Lopez Roques C."/>
            <person name="Donnadieu C."/>
            <person name="Postlethwait J."/>
            <person name="Bobe J."/>
            <person name="Dillon D."/>
            <person name="Chandos A."/>
            <person name="von Hippel F."/>
            <person name="Guiguen Y."/>
        </authorList>
    </citation>
    <scope>NUCLEOTIDE SEQUENCE</scope>
    <source>
        <strain evidence="1">YG-Jan2019</strain>
    </source>
</reference>
<dbReference type="EMBL" id="CM055762">
    <property type="protein sequence ID" value="KAJ7986008.1"/>
    <property type="molecule type" value="Genomic_DNA"/>
</dbReference>
<name>A0ACC2F3R9_DALPE</name>
<proteinExistence type="predicted"/>
<keyword evidence="2" id="KW-1185">Reference proteome</keyword>
<gene>
    <name evidence="1" type="ORF">DPEC_G00346370</name>
</gene>
<organism evidence="1 2">
    <name type="scientific">Dallia pectoralis</name>
    <name type="common">Alaska blackfish</name>
    <dbReference type="NCBI Taxonomy" id="75939"/>
    <lineage>
        <taxon>Eukaryota</taxon>
        <taxon>Metazoa</taxon>
        <taxon>Chordata</taxon>
        <taxon>Craniata</taxon>
        <taxon>Vertebrata</taxon>
        <taxon>Euteleostomi</taxon>
        <taxon>Actinopterygii</taxon>
        <taxon>Neopterygii</taxon>
        <taxon>Teleostei</taxon>
        <taxon>Protacanthopterygii</taxon>
        <taxon>Esociformes</taxon>
        <taxon>Umbridae</taxon>
        <taxon>Dallia</taxon>
    </lineage>
</organism>
<sequence length="309" mass="33365">MAEFNVQPLSVRAEESGVARFQCQIHGLPEPVISWEKDGRPVDTKDERYTLLPIGVLQITGLCQQDAGVFCCVAQNSAGVKYSAGARLTVSGSQSSVYKEPMILVGPENLTLIVHQTAILECVATGYPRPIVSWSRLDGRPIGVEGIQVLGTGNLMISDVGVQHSGIYVCAANKPGTRVRRTAQGRLVVQAPAEFVLPPQSISRPVGTTAIFTCQAQGDPVPQLTWLKNGQILEPGGHVKLRNNNSWDWLSSKIHGSGCVEPHEAKQTSGQCPNAPRSEQIPSPRRVLEEVGGVIAWMPSHACVWMFST</sequence>